<protein>
    <recommendedName>
        <fullName evidence="3">Lipoprotein</fullName>
    </recommendedName>
</protein>
<gene>
    <name evidence="1" type="ORF">J1C55_13850</name>
</gene>
<dbReference type="RefSeq" id="WP_227478166.1">
    <property type="nucleotide sequence ID" value="NZ_JAFMPT010000063.1"/>
</dbReference>
<comment type="caution">
    <text evidence="1">The sequence shown here is derived from an EMBL/GenBank/DDBJ whole genome shotgun (WGS) entry which is preliminary data.</text>
</comment>
<dbReference type="Proteomes" id="UP000778797">
    <property type="component" value="Unassembled WGS sequence"/>
</dbReference>
<feature type="non-terminal residue" evidence="1">
    <location>
        <position position="1"/>
    </location>
</feature>
<sequence length="180" mass="20408">HVTQHKKMKRIIIFLALVSVIGCSEKEDSDNSENNTDINLVTGINLIDFTGGKIGQLGNPNELNMINFGLYPNPTVNILNLYSMGNISKIWIRPAKSSKNYLQTDFETVLNSELYSENEIETNTKLKLTNSDLSKIKIDLGGLEIGYYRVFVKVDGIIFWRNIYVGTNTSELDNLKKDWN</sequence>
<accession>A0ABS8ER25</accession>
<reference evidence="2" key="2">
    <citation type="submission" date="2023-07" db="EMBL/GenBank/DDBJ databases">
        <title>Genome of Winogradskyella sp. E313.</title>
        <authorList>
            <person name="Zhou Y."/>
        </authorList>
    </citation>
    <scope>NUCLEOTIDE SEQUENCE [LARGE SCALE GENOMIC DNA]</scope>
    <source>
        <strain evidence="2">E313</strain>
    </source>
</reference>
<keyword evidence="2" id="KW-1185">Reference proteome</keyword>
<evidence type="ECO:0008006" key="3">
    <source>
        <dbReference type="Google" id="ProtNLM"/>
    </source>
</evidence>
<dbReference type="EMBL" id="JAFMPT010000063">
    <property type="protein sequence ID" value="MCC1485678.1"/>
    <property type="molecule type" value="Genomic_DNA"/>
</dbReference>
<name>A0ABS8ER25_9FLAO</name>
<proteinExistence type="predicted"/>
<evidence type="ECO:0000313" key="1">
    <source>
        <dbReference type="EMBL" id="MCC1485678.1"/>
    </source>
</evidence>
<evidence type="ECO:0000313" key="2">
    <source>
        <dbReference type="Proteomes" id="UP000778797"/>
    </source>
</evidence>
<organism evidence="1 2">
    <name type="scientific">Winogradskyella immobilis</name>
    <dbReference type="NCBI Taxonomy" id="2816852"/>
    <lineage>
        <taxon>Bacteria</taxon>
        <taxon>Pseudomonadati</taxon>
        <taxon>Bacteroidota</taxon>
        <taxon>Flavobacteriia</taxon>
        <taxon>Flavobacteriales</taxon>
        <taxon>Flavobacteriaceae</taxon>
        <taxon>Winogradskyella</taxon>
    </lineage>
</organism>
<reference evidence="2" key="1">
    <citation type="submission" date="2021-03" db="EMBL/GenBank/DDBJ databases">
        <title>Genome of Cognatishimia sp. F0-27.</title>
        <authorList>
            <person name="Ping X."/>
        </authorList>
    </citation>
    <scope>NUCLEOTIDE SEQUENCE [LARGE SCALE GENOMIC DNA]</scope>
    <source>
        <strain evidence="2">E313</strain>
    </source>
</reference>